<accession>A0A239FNW3</accession>
<evidence type="ECO:0000313" key="5">
    <source>
        <dbReference type="EMBL" id="SNS57634.1"/>
    </source>
</evidence>
<dbReference type="InterPro" id="IPR003959">
    <property type="entry name" value="ATPase_AAA_core"/>
</dbReference>
<dbReference type="GO" id="GO:0016887">
    <property type="term" value="F:ATP hydrolysis activity"/>
    <property type="evidence" value="ECO:0007669"/>
    <property type="project" value="InterPro"/>
</dbReference>
<dbReference type="InterPro" id="IPR050221">
    <property type="entry name" value="26S_Proteasome_ATPase"/>
</dbReference>
<dbReference type="GO" id="GO:0005524">
    <property type="term" value="F:ATP binding"/>
    <property type="evidence" value="ECO:0007669"/>
    <property type="project" value="UniProtKB-KW"/>
</dbReference>
<dbReference type="Gene3D" id="3.40.50.300">
    <property type="entry name" value="P-loop containing nucleotide triphosphate hydrolases"/>
    <property type="match status" value="1"/>
</dbReference>
<sequence length="641" mass="68701">MSAQPWVRLADLLLQREALVCRMAEGRPPRDFAGLYVGDDEVDGLLAGLPGLDGPGPDRVAAVRDSVAGQIRDARADLARYLAGDSRLAALARTGWLGAGDAEALAVLVAVDLSPARQRLVGYLQDSVQLPQLTLGTLARIVDTPVCRPDAPLRRAALVDITGTGPWSARVAAPDLRTIWHLTGDDAPDPGLPPGTVRCAGDRHSDAGVLLVNGGDRASRLRAVDGRWPGTGRLICPPPDTPAGWAAVVRDATLGGYAVVLESDTPLPPAGRDAIESAGHLGWVLSSARELPVETVPAGPWTEIHVADGEADADDWRRVLGREPDPAYRLSREQLRLVASVAPAGSGPVAPAVRRLAGGHLDGVAVRIRPRRGWPDLILPDDEVAQLRELAARHRGRETVYGRWRFSPLPSVGVVALFAGPSGTGKTLAAEVVAGDLGLDLYKVDLSAVVSKYIGETEKNLERIFGAAAAGDLVLFFDEADALFGKRSEVSDAHDRYANIEVAYLLQRLETYDGLVVLATNLQRNIDPAFLRRISVAVEFVAPEEPERRAIWARAFPPSAPVADLDLDFLARQFKITGGIISNAALGAAFLAAAEDQPITMRHAVLSVKREFQKLGRLRTEKEFERYFDLVNRGADAAPAR</sequence>
<dbReference type="InterPro" id="IPR003593">
    <property type="entry name" value="AAA+_ATPase"/>
</dbReference>
<dbReference type="Proteomes" id="UP000198415">
    <property type="component" value="Unassembled WGS sequence"/>
</dbReference>
<comment type="similarity">
    <text evidence="1">Belongs to the AAA ATPase family.</text>
</comment>
<keyword evidence="2" id="KW-0547">Nucleotide-binding</keyword>
<dbReference type="PANTHER" id="PTHR23073">
    <property type="entry name" value="26S PROTEASOME REGULATORY SUBUNIT"/>
    <property type="match status" value="1"/>
</dbReference>
<reference evidence="5 6" key="1">
    <citation type="submission" date="2017-06" db="EMBL/GenBank/DDBJ databases">
        <authorList>
            <person name="Kim H.J."/>
            <person name="Triplett B.A."/>
        </authorList>
    </citation>
    <scope>NUCLEOTIDE SEQUENCE [LARGE SCALE GENOMIC DNA]</scope>
    <source>
        <strain evidence="5 6">DSM 43151</strain>
    </source>
</reference>
<evidence type="ECO:0000256" key="3">
    <source>
        <dbReference type="ARBA" id="ARBA00022840"/>
    </source>
</evidence>
<evidence type="ECO:0000256" key="2">
    <source>
        <dbReference type="ARBA" id="ARBA00022741"/>
    </source>
</evidence>
<evidence type="ECO:0000259" key="4">
    <source>
        <dbReference type="SMART" id="SM00382"/>
    </source>
</evidence>
<dbReference type="RefSeq" id="WP_089297363.1">
    <property type="nucleotide sequence ID" value="NZ_BOMU01000078.1"/>
</dbReference>
<evidence type="ECO:0000313" key="6">
    <source>
        <dbReference type="Proteomes" id="UP000198415"/>
    </source>
</evidence>
<keyword evidence="6" id="KW-1185">Reference proteome</keyword>
<keyword evidence="3" id="KW-0067">ATP-binding</keyword>
<dbReference type="AlphaFoldDB" id="A0A239FNW3"/>
<dbReference type="OrthoDB" id="9802352at2"/>
<dbReference type="Pfam" id="PF00004">
    <property type="entry name" value="AAA"/>
    <property type="match status" value="1"/>
</dbReference>
<feature type="domain" description="AAA+ ATPase" evidence="4">
    <location>
        <begin position="412"/>
        <end position="544"/>
    </location>
</feature>
<gene>
    <name evidence="5" type="ORF">SAMN06264365_118140</name>
</gene>
<organism evidence="5 6">
    <name type="scientific">Actinoplanes regularis</name>
    <dbReference type="NCBI Taxonomy" id="52697"/>
    <lineage>
        <taxon>Bacteria</taxon>
        <taxon>Bacillati</taxon>
        <taxon>Actinomycetota</taxon>
        <taxon>Actinomycetes</taxon>
        <taxon>Micromonosporales</taxon>
        <taxon>Micromonosporaceae</taxon>
        <taxon>Actinoplanes</taxon>
    </lineage>
</organism>
<dbReference type="EMBL" id="FZNR01000018">
    <property type="protein sequence ID" value="SNS57634.1"/>
    <property type="molecule type" value="Genomic_DNA"/>
</dbReference>
<dbReference type="CDD" id="cd19481">
    <property type="entry name" value="RecA-like_protease"/>
    <property type="match status" value="1"/>
</dbReference>
<evidence type="ECO:0000256" key="1">
    <source>
        <dbReference type="ARBA" id="ARBA00006914"/>
    </source>
</evidence>
<dbReference type="SMART" id="SM00382">
    <property type="entry name" value="AAA"/>
    <property type="match status" value="1"/>
</dbReference>
<protein>
    <submittedName>
        <fullName evidence="5">ATPase family associated with various cellular activities (AAA)</fullName>
    </submittedName>
</protein>
<dbReference type="InterPro" id="IPR027417">
    <property type="entry name" value="P-loop_NTPase"/>
</dbReference>
<name>A0A239FNW3_9ACTN</name>
<proteinExistence type="inferred from homology"/>
<dbReference type="SUPFAM" id="SSF52540">
    <property type="entry name" value="P-loop containing nucleoside triphosphate hydrolases"/>
    <property type="match status" value="1"/>
</dbReference>